<name>A0A1P8YXI3_PASFU</name>
<dbReference type="Proteomes" id="UP000756132">
    <property type="component" value="Chromosome 12"/>
</dbReference>
<proteinExistence type="predicted"/>
<dbReference type="EMBL" id="KX943042">
    <property type="protein sequence ID" value="AQA29213.1"/>
    <property type="molecule type" value="Genomic_DNA"/>
</dbReference>
<keyword evidence="4" id="KW-1185">Reference proteome</keyword>
<dbReference type="AlphaFoldDB" id="A0A1P8YXI3"/>
<protein>
    <submittedName>
        <fullName evidence="2">Putative effector 10</fullName>
    </submittedName>
</protein>
<gene>
    <name evidence="2" type="primary">CE10</name>
    <name evidence="3" type="ORF">CLAFUR5_13363</name>
</gene>
<reference evidence="2" key="1">
    <citation type="submission" date="2016-10" db="EMBL/GenBank/DDBJ databases">
        <title>Novel effectors identified in the apoplast of Cladosporium fulvum-infected tomato.</title>
        <authorList>
            <person name="Mesarich C.H."/>
            <person name="de Wit P.J.G.M."/>
        </authorList>
    </citation>
    <scope>NUCLEOTIDE SEQUENCE</scope>
    <source>
        <strain evidence="2">0WU</strain>
    </source>
</reference>
<reference evidence="3" key="2">
    <citation type="submission" date="2021-12" db="EMBL/GenBank/DDBJ databases">
        <authorList>
            <person name="Zaccaron A."/>
            <person name="Stergiopoulos I."/>
        </authorList>
    </citation>
    <scope>NUCLEOTIDE SEQUENCE</scope>
    <source>
        <strain evidence="3">Race5_Kim</strain>
    </source>
</reference>
<evidence type="ECO:0000313" key="2">
    <source>
        <dbReference type="EMBL" id="AQA29213.1"/>
    </source>
</evidence>
<keyword evidence="1" id="KW-0732">Signal</keyword>
<organism evidence="2">
    <name type="scientific">Passalora fulva</name>
    <name type="common">Tomato leaf mold</name>
    <name type="synonym">Cladosporium fulvum</name>
    <dbReference type="NCBI Taxonomy" id="5499"/>
    <lineage>
        <taxon>Eukaryota</taxon>
        <taxon>Fungi</taxon>
        <taxon>Dikarya</taxon>
        <taxon>Ascomycota</taxon>
        <taxon>Pezizomycotina</taxon>
        <taxon>Dothideomycetes</taxon>
        <taxon>Dothideomycetidae</taxon>
        <taxon>Mycosphaerellales</taxon>
        <taxon>Mycosphaerellaceae</taxon>
        <taxon>Fulvia</taxon>
    </lineage>
</organism>
<evidence type="ECO:0000256" key="1">
    <source>
        <dbReference type="SAM" id="SignalP"/>
    </source>
</evidence>
<feature type="chain" id="PRO_5040573418" evidence="1">
    <location>
        <begin position="19"/>
        <end position="113"/>
    </location>
</feature>
<dbReference type="EMBL" id="CP090174">
    <property type="protein sequence ID" value="UJO24292.1"/>
    <property type="molecule type" value="Genomic_DNA"/>
</dbReference>
<sequence>MRFQSQFFLAALTSTTYAFNDLWACDLFNGATALDCDDNCQSHNIPSATKSCCQKMISKYNGKGNEFGPLQVSIETGGDYVNCYMSYLTNGLTFIAEDFTNCVNDLNYFSCEG</sequence>
<reference evidence="3" key="3">
    <citation type="journal article" date="2022" name="Microb. Genom.">
        <title>A chromosome-scale genome assembly of the tomato pathogen Cladosporium fulvum reveals a compartmentalized genome architecture and the presence of a dispensable chromosome.</title>
        <authorList>
            <person name="Zaccaron A.Z."/>
            <person name="Chen L.H."/>
            <person name="Samaras A."/>
            <person name="Stergiopoulos I."/>
        </authorList>
    </citation>
    <scope>NUCLEOTIDE SEQUENCE</scope>
    <source>
        <strain evidence="3">Race5_Kim</strain>
    </source>
</reference>
<feature type="signal peptide" evidence="1">
    <location>
        <begin position="1"/>
        <end position="18"/>
    </location>
</feature>
<accession>A0A1P8YXI3</accession>
<evidence type="ECO:0000313" key="4">
    <source>
        <dbReference type="Proteomes" id="UP000756132"/>
    </source>
</evidence>
<evidence type="ECO:0000313" key="3">
    <source>
        <dbReference type="EMBL" id="UJO24292.1"/>
    </source>
</evidence>